<proteinExistence type="predicted"/>
<comment type="caution">
    <text evidence="1">The sequence shown here is derived from an EMBL/GenBank/DDBJ whole genome shotgun (WGS) entry which is preliminary data.</text>
</comment>
<accession>A0A437QCN3</accession>
<dbReference type="Proteomes" id="UP000282818">
    <property type="component" value="Unassembled WGS sequence"/>
</dbReference>
<evidence type="ECO:0000313" key="2">
    <source>
        <dbReference type="Proteomes" id="UP000282818"/>
    </source>
</evidence>
<keyword evidence="2" id="KW-1185">Reference proteome</keyword>
<dbReference type="RefSeq" id="WP_127692477.1">
    <property type="nucleotide sequence ID" value="NZ_SACQ01000001.1"/>
</dbReference>
<gene>
    <name evidence="1" type="ORF">EOE65_01260</name>
</gene>
<organism evidence="1 2">
    <name type="scientific">Neptunomonas marina</name>
    <dbReference type="NCBI Taxonomy" id="1815562"/>
    <lineage>
        <taxon>Bacteria</taxon>
        <taxon>Pseudomonadati</taxon>
        <taxon>Pseudomonadota</taxon>
        <taxon>Gammaproteobacteria</taxon>
        <taxon>Oceanospirillales</taxon>
        <taxon>Oceanospirillaceae</taxon>
        <taxon>Neptunomonas</taxon>
    </lineage>
</organism>
<evidence type="ECO:0000313" key="1">
    <source>
        <dbReference type="EMBL" id="RVU32308.1"/>
    </source>
</evidence>
<dbReference type="AlphaFoldDB" id="A0A437QCN3"/>
<name>A0A437QCN3_9GAMM</name>
<dbReference type="EMBL" id="SACQ01000001">
    <property type="protein sequence ID" value="RVU32308.1"/>
    <property type="molecule type" value="Genomic_DNA"/>
</dbReference>
<protein>
    <submittedName>
        <fullName evidence="1">Uncharacterized protein</fullName>
    </submittedName>
</protein>
<sequence length="213" mass="24875">MRSLSPQLLTLVLLFAALWPRSALSEQVLSIDHVMFPVYNNTALLTQIEPLWQAWEQGRVERREPNNLFSGIYYHSRDWYVEYLSNVPSQPYWSNAVYVVVPKQYWDFYATPAWRSEHFLIPEFGSGFQLVSPDYPYLNSRINSEETYRGFTLLISPALAKALKNVAGQRWQLPANVQVDQRLKHRHDMGVINEHKKLIAPLLQANPILRDYL</sequence>
<reference evidence="1 2" key="1">
    <citation type="submission" date="2019-01" db="EMBL/GenBank/DDBJ databases">
        <authorList>
            <person name="Chen W.-M."/>
        </authorList>
    </citation>
    <scope>NUCLEOTIDE SEQUENCE [LARGE SCALE GENOMIC DNA]</scope>
    <source>
        <strain evidence="1 2">HPM-16</strain>
    </source>
</reference>